<reference evidence="3 4" key="1">
    <citation type="submission" date="2015-08" db="EMBL/GenBank/DDBJ databases">
        <authorList>
            <person name="Babu N.S."/>
            <person name="Beckwith C.J."/>
            <person name="Beseler K.G."/>
            <person name="Brison A."/>
            <person name="Carone J.V."/>
            <person name="Caskin T.P."/>
            <person name="Diamond M."/>
            <person name="Durham M.E."/>
            <person name="Foxe J.M."/>
            <person name="Go M."/>
            <person name="Henderson B.A."/>
            <person name="Jones I.B."/>
            <person name="McGettigan J.A."/>
            <person name="Micheletti S.J."/>
            <person name="Nasrallah M.E."/>
            <person name="Ortiz D."/>
            <person name="Piller C.R."/>
            <person name="Privatt S.R."/>
            <person name="Schneider S.L."/>
            <person name="Sharp S."/>
            <person name="Smith T.C."/>
            <person name="Stanton J.D."/>
            <person name="Ullery H.E."/>
            <person name="Wilson R.J."/>
            <person name="Serrano M.G."/>
            <person name="Buck G."/>
            <person name="Lee V."/>
            <person name="Wang Y."/>
            <person name="Carvalho R."/>
            <person name="Voegtly L."/>
            <person name="Shi R."/>
            <person name="Duckworth R."/>
            <person name="Johnson A."/>
            <person name="Loviza R."/>
            <person name="Walstead R."/>
            <person name="Shah Z."/>
            <person name="Kiflezghi M."/>
            <person name="Wade K."/>
            <person name="Ball S.L."/>
            <person name="Bradley K.W."/>
            <person name="Asai D.J."/>
            <person name="Bowman C.A."/>
            <person name="Russell D.A."/>
            <person name="Pope W.H."/>
            <person name="Jacobs-Sera D."/>
            <person name="Hendrix R.W."/>
            <person name="Hatfull G.F."/>
        </authorList>
    </citation>
    <scope>NUCLEOTIDE SEQUENCE [LARGE SCALE GENOMIC DNA]</scope>
    <source>
        <strain evidence="3 4">DSM 27710</strain>
    </source>
</reference>
<dbReference type="PROSITE" id="PS50112">
    <property type="entry name" value="PAS"/>
    <property type="match status" value="1"/>
</dbReference>
<evidence type="ECO:0000313" key="3">
    <source>
        <dbReference type="EMBL" id="AKU93189.1"/>
    </source>
</evidence>
<dbReference type="PANTHER" id="PTHR44757:SF2">
    <property type="entry name" value="BIOFILM ARCHITECTURE MAINTENANCE PROTEIN MBAA"/>
    <property type="match status" value="1"/>
</dbReference>
<protein>
    <submittedName>
        <fullName evidence="3">GGDEF domain protein</fullName>
    </submittedName>
</protein>
<proteinExistence type="predicted"/>
<dbReference type="STRING" id="1391653.AKJ08_3576"/>
<evidence type="ECO:0000313" key="4">
    <source>
        <dbReference type="Proteomes" id="UP000055590"/>
    </source>
</evidence>
<dbReference type="PATRIC" id="fig|1391653.3.peg.3732"/>
<dbReference type="InterPro" id="IPR000160">
    <property type="entry name" value="GGDEF_dom"/>
</dbReference>
<dbReference type="AlphaFoldDB" id="A0A0K1PJB4"/>
<dbReference type="SUPFAM" id="SSF55785">
    <property type="entry name" value="PYP-like sensor domain (PAS domain)"/>
    <property type="match status" value="1"/>
</dbReference>
<feature type="domain" description="GGDEF" evidence="2">
    <location>
        <begin position="450"/>
        <end position="585"/>
    </location>
</feature>
<dbReference type="InterPro" id="IPR029787">
    <property type="entry name" value="Nucleotide_cyclase"/>
</dbReference>
<name>A0A0K1PJB4_9BACT</name>
<dbReference type="SMART" id="SM00091">
    <property type="entry name" value="PAS"/>
    <property type="match status" value="1"/>
</dbReference>
<dbReference type="NCBIfam" id="TIGR00229">
    <property type="entry name" value="sensory_box"/>
    <property type="match status" value="1"/>
</dbReference>
<dbReference type="InterPro" id="IPR029016">
    <property type="entry name" value="GAF-like_dom_sf"/>
</dbReference>
<dbReference type="InterPro" id="IPR043128">
    <property type="entry name" value="Rev_trsase/Diguanyl_cyclase"/>
</dbReference>
<dbReference type="PROSITE" id="PS50887">
    <property type="entry name" value="GGDEF"/>
    <property type="match status" value="1"/>
</dbReference>
<dbReference type="InterPro" id="IPR003018">
    <property type="entry name" value="GAF"/>
</dbReference>
<dbReference type="PANTHER" id="PTHR44757">
    <property type="entry name" value="DIGUANYLATE CYCLASE DGCP"/>
    <property type="match status" value="1"/>
</dbReference>
<gene>
    <name evidence="3" type="ORF">AKJ08_3576</name>
</gene>
<dbReference type="SUPFAM" id="SSF55781">
    <property type="entry name" value="GAF domain-like"/>
    <property type="match status" value="2"/>
</dbReference>
<feature type="domain" description="PAS" evidence="1">
    <location>
        <begin position="289"/>
        <end position="359"/>
    </location>
</feature>
<dbReference type="KEGG" id="vin:AKJ08_3576"/>
<organism evidence="3 4">
    <name type="scientific">Vulgatibacter incomptus</name>
    <dbReference type="NCBI Taxonomy" id="1391653"/>
    <lineage>
        <taxon>Bacteria</taxon>
        <taxon>Pseudomonadati</taxon>
        <taxon>Myxococcota</taxon>
        <taxon>Myxococcia</taxon>
        <taxon>Myxococcales</taxon>
        <taxon>Cystobacterineae</taxon>
        <taxon>Vulgatibacteraceae</taxon>
        <taxon>Vulgatibacter</taxon>
    </lineage>
</organism>
<evidence type="ECO:0000259" key="1">
    <source>
        <dbReference type="PROSITE" id="PS50112"/>
    </source>
</evidence>
<dbReference type="Gene3D" id="3.30.450.20">
    <property type="entry name" value="PAS domain"/>
    <property type="match status" value="1"/>
</dbReference>
<dbReference type="Pfam" id="PF13426">
    <property type="entry name" value="PAS_9"/>
    <property type="match status" value="1"/>
</dbReference>
<dbReference type="InterPro" id="IPR000014">
    <property type="entry name" value="PAS"/>
</dbReference>
<dbReference type="Pfam" id="PF00990">
    <property type="entry name" value="GGDEF"/>
    <property type="match status" value="1"/>
</dbReference>
<dbReference type="NCBIfam" id="TIGR00254">
    <property type="entry name" value="GGDEF"/>
    <property type="match status" value="1"/>
</dbReference>
<dbReference type="InterPro" id="IPR035965">
    <property type="entry name" value="PAS-like_dom_sf"/>
</dbReference>
<keyword evidence="4" id="KW-1185">Reference proteome</keyword>
<dbReference type="SMART" id="SM00267">
    <property type="entry name" value="GGDEF"/>
    <property type="match status" value="1"/>
</dbReference>
<accession>A0A0K1PJB4</accession>
<dbReference type="Proteomes" id="UP000055590">
    <property type="component" value="Chromosome"/>
</dbReference>
<sequence>MVVWRGGGTVSGGSSEAGAFRSSAPVALILDVQRPVLVEDANDLPESEPKALAEMLGARSLVLVPIHQPTARGAIVVCDPEARGWGGDALASLEDLADGVLTWWKLQEEAAARRKREDELDLLHSISQAAFLAPDVASAIFATLKQVCSFTGWEYGEAWLPDAADLRLSCAPFWFASRDDPFTRISRTYTFERGVGLPGTVWETGRPIWERDLAASSSYTRLALAAPLGIRSAVGLPVLTGDRVEAVLVFHATRLGKEDRRFVQSISTVASKLGEVVAAKRAEEQLRVSEARFAGIVTMAEEAIVSVDDESRITLFNPAAERLFGYEAAEVLGRAFDLLMPDETRARQSSLVRAFIDSGASDGEAPRRGEVTGLKKNGEEFVAEATIARLEVFGAAPASTFVLRDITERIHAEKLLKAQAIGDELTGLHNRRGFLLLAGQKLFSARRSNAACVLLYLDLDGFKAINDVHGHPEGDVALVETARLLRGTFRDTDVVGRLGGDEFVVLARSGEESDPVAAMCERLQQRFAEANAAGGRPYALACSIGAARWEPEDPVALEELLATADAELLKVKRAKKAANPHVRAP</sequence>
<dbReference type="EMBL" id="CP012332">
    <property type="protein sequence ID" value="AKU93189.1"/>
    <property type="molecule type" value="Genomic_DNA"/>
</dbReference>
<evidence type="ECO:0000259" key="2">
    <source>
        <dbReference type="PROSITE" id="PS50887"/>
    </source>
</evidence>
<dbReference type="Gene3D" id="3.30.70.270">
    <property type="match status" value="1"/>
</dbReference>
<dbReference type="Pfam" id="PF13185">
    <property type="entry name" value="GAF_2"/>
    <property type="match status" value="1"/>
</dbReference>
<dbReference type="Gene3D" id="3.30.450.40">
    <property type="match status" value="1"/>
</dbReference>
<dbReference type="CDD" id="cd01949">
    <property type="entry name" value="GGDEF"/>
    <property type="match status" value="1"/>
</dbReference>
<dbReference type="SUPFAM" id="SSF55073">
    <property type="entry name" value="Nucleotide cyclase"/>
    <property type="match status" value="1"/>
</dbReference>
<dbReference type="CDD" id="cd00130">
    <property type="entry name" value="PAS"/>
    <property type="match status" value="1"/>
</dbReference>
<dbReference type="SMART" id="SM00065">
    <property type="entry name" value="GAF"/>
    <property type="match status" value="1"/>
</dbReference>
<dbReference type="InterPro" id="IPR052155">
    <property type="entry name" value="Biofilm_reg_signaling"/>
</dbReference>